<dbReference type="AlphaFoldDB" id="A0A432WHI5"/>
<dbReference type="Pfam" id="PF00441">
    <property type="entry name" value="Acyl-CoA_dh_1"/>
    <property type="match status" value="1"/>
</dbReference>
<sequence>MHFEQDASSKSYLARLNDFMISHVQPVEAECMQALAEQDHADFKSWQQLPQITALQQQARDAGLWNLFLPDAELGQGLTTLQYAPLAERMGRSLIAPEIFNCNAPDTGNMEVLYHFGSDQQKQRWLAPLLAGDIRSVFCMTEPDVASSDATNMAATIEEDGDHVLVNGRKWWSTGLGHPHAKFAIVMGVSRPQADKHQRHSMVIVPLDVAGVEIERMLPAFNSFDPPYGHGEVNFNQVRVPRGNVIGDLGAGFAIAQGRLGPGRIHHCMRALGAAEYALQLLIERAASRQAFGQPLLKLGGNAERIAEHRMAIDQARLYTLSAADKIDRLGVKHAMSEISGIKVVVPNVLQRVVDDAIQIYGGAGMSNDVPLAALWTTARALRIADGPDEVHKAMVTRTELKKYRQGDKS</sequence>
<evidence type="ECO:0000256" key="7">
    <source>
        <dbReference type="RuleBase" id="RU362125"/>
    </source>
</evidence>
<dbReference type="InterPro" id="IPR050741">
    <property type="entry name" value="Acyl-CoA_dehydrogenase"/>
</dbReference>
<keyword evidence="12" id="KW-1185">Reference proteome</keyword>
<reference evidence="11 12" key="1">
    <citation type="journal article" date="2011" name="Front. Microbiol.">
        <title>Genomic signatures of strain selection and enhancement in Bacillus atrophaeus var. globigii, a historical biowarfare simulant.</title>
        <authorList>
            <person name="Gibbons H.S."/>
            <person name="Broomall S.M."/>
            <person name="McNew L.A."/>
            <person name="Daligault H."/>
            <person name="Chapman C."/>
            <person name="Bruce D."/>
            <person name="Karavis M."/>
            <person name="Krepps M."/>
            <person name="McGregor P.A."/>
            <person name="Hong C."/>
            <person name="Park K.H."/>
            <person name="Akmal A."/>
            <person name="Feldman A."/>
            <person name="Lin J.S."/>
            <person name="Chang W.E."/>
            <person name="Higgs B.W."/>
            <person name="Demirev P."/>
            <person name="Lindquist J."/>
            <person name="Liem A."/>
            <person name="Fochler E."/>
            <person name="Read T.D."/>
            <person name="Tapia R."/>
            <person name="Johnson S."/>
            <person name="Bishop-Lilly K.A."/>
            <person name="Detter C."/>
            <person name="Han C."/>
            <person name="Sozhamannan S."/>
            <person name="Rosenzweig C.N."/>
            <person name="Skowronski E.W."/>
        </authorList>
    </citation>
    <scope>NUCLEOTIDE SEQUENCE [LARGE SCALE GENOMIC DNA]</scope>
    <source>
        <strain evidence="11 12">Y4G10-17</strain>
    </source>
</reference>
<evidence type="ECO:0000259" key="10">
    <source>
        <dbReference type="Pfam" id="PF02771"/>
    </source>
</evidence>
<evidence type="ECO:0000256" key="1">
    <source>
        <dbReference type="ARBA" id="ARBA00001974"/>
    </source>
</evidence>
<organism evidence="11 12">
    <name type="scientific">Aliidiomarina soli</name>
    <dbReference type="NCBI Taxonomy" id="1928574"/>
    <lineage>
        <taxon>Bacteria</taxon>
        <taxon>Pseudomonadati</taxon>
        <taxon>Pseudomonadota</taxon>
        <taxon>Gammaproteobacteria</taxon>
        <taxon>Alteromonadales</taxon>
        <taxon>Idiomarinaceae</taxon>
        <taxon>Aliidiomarina</taxon>
    </lineage>
</organism>
<evidence type="ECO:0000259" key="8">
    <source>
        <dbReference type="Pfam" id="PF00441"/>
    </source>
</evidence>
<dbReference type="SUPFAM" id="SSF56645">
    <property type="entry name" value="Acyl-CoA dehydrogenase NM domain-like"/>
    <property type="match status" value="1"/>
</dbReference>
<dbReference type="PANTHER" id="PTHR48083">
    <property type="entry name" value="MEDIUM-CHAIN SPECIFIC ACYL-COA DEHYDROGENASE, MITOCHONDRIAL-RELATED"/>
    <property type="match status" value="1"/>
</dbReference>
<evidence type="ECO:0000256" key="6">
    <source>
        <dbReference type="ARBA" id="ARBA00023002"/>
    </source>
</evidence>
<dbReference type="Gene3D" id="1.10.540.10">
    <property type="entry name" value="Acyl-CoA dehydrogenase/oxidase, N-terminal domain"/>
    <property type="match status" value="1"/>
</dbReference>
<dbReference type="PANTHER" id="PTHR48083:SF13">
    <property type="entry name" value="ACYL-COA DEHYDROGENASE FAMILY MEMBER 11"/>
    <property type="match status" value="1"/>
</dbReference>
<dbReference type="Gene3D" id="1.20.140.10">
    <property type="entry name" value="Butyryl-CoA Dehydrogenase, subunit A, domain 3"/>
    <property type="match status" value="1"/>
</dbReference>
<keyword evidence="5 7" id="KW-0274">FAD</keyword>
<evidence type="ECO:0000313" key="12">
    <source>
        <dbReference type="Proteomes" id="UP000287823"/>
    </source>
</evidence>
<dbReference type="FunFam" id="2.40.110.10:FF:000002">
    <property type="entry name" value="Acyl-CoA dehydrogenase fadE12"/>
    <property type="match status" value="1"/>
</dbReference>
<dbReference type="GO" id="GO:0050660">
    <property type="term" value="F:flavin adenine dinucleotide binding"/>
    <property type="evidence" value="ECO:0007669"/>
    <property type="project" value="InterPro"/>
</dbReference>
<evidence type="ECO:0000256" key="2">
    <source>
        <dbReference type="ARBA" id="ARBA00009347"/>
    </source>
</evidence>
<protein>
    <submittedName>
        <fullName evidence="11">Acyl-CoA dehydrogenase</fullName>
    </submittedName>
</protein>
<evidence type="ECO:0000256" key="5">
    <source>
        <dbReference type="ARBA" id="ARBA00022827"/>
    </source>
</evidence>
<keyword evidence="4 7" id="KW-0285">Flavoprotein</keyword>
<dbReference type="Pfam" id="PF02771">
    <property type="entry name" value="Acyl-CoA_dh_N"/>
    <property type="match status" value="1"/>
</dbReference>
<comment type="caution">
    <text evidence="11">The sequence shown here is derived from an EMBL/GenBank/DDBJ whole genome shotgun (WGS) entry which is preliminary data.</text>
</comment>
<evidence type="ECO:0000259" key="9">
    <source>
        <dbReference type="Pfam" id="PF02770"/>
    </source>
</evidence>
<feature type="domain" description="Acyl-CoA oxidase/dehydrogenase middle" evidence="9">
    <location>
        <begin position="138"/>
        <end position="220"/>
    </location>
</feature>
<dbReference type="EMBL" id="PIPO01000003">
    <property type="protein sequence ID" value="RUO33260.1"/>
    <property type="molecule type" value="Genomic_DNA"/>
</dbReference>
<accession>A0A432WHI5</accession>
<evidence type="ECO:0000256" key="4">
    <source>
        <dbReference type="ARBA" id="ARBA00022630"/>
    </source>
</evidence>
<dbReference type="RefSeq" id="WP_126798978.1">
    <property type="nucleotide sequence ID" value="NZ_PIPO01000003.1"/>
</dbReference>
<evidence type="ECO:0000313" key="11">
    <source>
        <dbReference type="EMBL" id="RUO33260.1"/>
    </source>
</evidence>
<dbReference type="Gene3D" id="2.40.110.10">
    <property type="entry name" value="Butyryl-CoA Dehydrogenase, subunit A, domain 2"/>
    <property type="match status" value="1"/>
</dbReference>
<dbReference type="InterPro" id="IPR037069">
    <property type="entry name" value="AcylCoA_DH/ox_N_sf"/>
</dbReference>
<dbReference type="GO" id="GO:0005737">
    <property type="term" value="C:cytoplasm"/>
    <property type="evidence" value="ECO:0007669"/>
    <property type="project" value="TreeGrafter"/>
</dbReference>
<feature type="domain" description="Acyl-CoA dehydrogenase/oxidase N-terminal" evidence="10">
    <location>
        <begin position="39"/>
        <end position="133"/>
    </location>
</feature>
<dbReference type="InterPro" id="IPR013786">
    <property type="entry name" value="AcylCoA_DH/ox_N"/>
</dbReference>
<dbReference type="GO" id="GO:0033539">
    <property type="term" value="P:fatty acid beta-oxidation using acyl-CoA dehydrogenase"/>
    <property type="evidence" value="ECO:0007669"/>
    <property type="project" value="TreeGrafter"/>
</dbReference>
<keyword evidence="6 7" id="KW-0560">Oxidoreductase</keyword>
<proteinExistence type="inferred from homology"/>
<dbReference type="InterPro" id="IPR009100">
    <property type="entry name" value="AcylCoA_DH/oxidase_NM_dom_sf"/>
</dbReference>
<dbReference type="Proteomes" id="UP000287823">
    <property type="component" value="Unassembled WGS sequence"/>
</dbReference>
<dbReference type="GO" id="GO:0003995">
    <property type="term" value="F:acyl-CoA dehydrogenase activity"/>
    <property type="evidence" value="ECO:0007669"/>
    <property type="project" value="TreeGrafter"/>
</dbReference>
<dbReference type="InterPro" id="IPR036250">
    <property type="entry name" value="AcylCo_DH-like_C"/>
</dbReference>
<comment type="cofactor">
    <cofactor evidence="1 7">
        <name>FAD</name>
        <dbReference type="ChEBI" id="CHEBI:57692"/>
    </cofactor>
</comment>
<gene>
    <name evidence="11" type="ORF">CWE14_08545</name>
</gene>
<comment type="similarity">
    <text evidence="2 7">Belongs to the acyl-CoA dehydrogenase family.</text>
</comment>
<dbReference type="InterPro" id="IPR006091">
    <property type="entry name" value="Acyl-CoA_Oxase/DH_mid-dom"/>
</dbReference>
<dbReference type="InterPro" id="IPR009075">
    <property type="entry name" value="AcylCo_DH/oxidase_C"/>
</dbReference>
<comment type="subunit">
    <text evidence="3">Homodimer.</text>
</comment>
<evidence type="ECO:0000256" key="3">
    <source>
        <dbReference type="ARBA" id="ARBA00011738"/>
    </source>
</evidence>
<feature type="domain" description="Acyl-CoA dehydrogenase/oxidase C-terminal" evidence="8">
    <location>
        <begin position="250"/>
        <end position="399"/>
    </location>
</feature>
<dbReference type="Pfam" id="PF02770">
    <property type="entry name" value="Acyl-CoA_dh_M"/>
    <property type="match status" value="1"/>
</dbReference>
<name>A0A432WHI5_9GAMM</name>
<dbReference type="InterPro" id="IPR046373">
    <property type="entry name" value="Acyl-CoA_Oxase/DH_mid-dom_sf"/>
</dbReference>
<dbReference type="SUPFAM" id="SSF47203">
    <property type="entry name" value="Acyl-CoA dehydrogenase C-terminal domain-like"/>
    <property type="match status" value="1"/>
</dbReference>